<accession>A0A3N0CHZ3</accession>
<organism evidence="3 4">
    <name type="scientific">Nocardioides marmoriginsengisoli</name>
    <dbReference type="NCBI Taxonomy" id="661483"/>
    <lineage>
        <taxon>Bacteria</taxon>
        <taxon>Bacillati</taxon>
        <taxon>Actinomycetota</taxon>
        <taxon>Actinomycetes</taxon>
        <taxon>Propionibacteriales</taxon>
        <taxon>Nocardioidaceae</taxon>
        <taxon>Nocardioides</taxon>
    </lineage>
</organism>
<dbReference type="InterPro" id="IPR048846">
    <property type="entry name" value="PaaX-like_central"/>
</dbReference>
<name>A0A3N0CHZ3_9ACTN</name>
<dbReference type="InterPro" id="IPR012906">
    <property type="entry name" value="PaaX-like_N"/>
</dbReference>
<dbReference type="Gene3D" id="1.10.10.10">
    <property type="entry name" value="Winged helix-like DNA-binding domain superfamily/Winged helix DNA-binding domain"/>
    <property type="match status" value="1"/>
</dbReference>
<dbReference type="AlphaFoldDB" id="A0A3N0CHZ3"/>
<evidence type="ECO:0000259" key="2">
    <source>
        <dbReference type="Pfam" id="PF20803"/>
    </source>
</evidence>
<dbReference type="Gene3D" id="3.30.70.2650">
    <property type="match status" value="1"/>
</dbReference>
<evidence type="ECO:0000313" key="3">
    <source>
        <dbReference type="EMBL" id="RNL62939.1"/>
    </source>
</evidence>
<dbReference type="Proteomes" id="UP000267128">
    <property type="component" value="Unassembled WGS sequence"/>
</dbReference>
<gene>
    <name evidence="3" type="ORF">EFK50_14535</name>
</gene>
<keyword evidence="4" id="KW-1185">Reference proteome</keyword>
<dbReference type="OrthoDB" id="2270427at2"/>
<dbReference type="PANTHER" id="PTHR30319">
    <property type="entry name" value="PHENYLACETIC ACID REGULATOR-RELATED TRANSCRIPTIONAL REPRESSOR"/>
    <property type="match status" value="1"/>
</dbReference>
<dbReference type="GO" id="GO:0006351">
    <property type="term" value="P:DNA-templated transcription"/>
    <property type="evidence" value="ECO:0007669"/>
    <property type="project" value="TreeGrafter"/>
</dbReference>
<evidence type="ECO:0000259" key="1">
    <source>
        <dbReference type="Pfam" id="PF07848"/>
    </source>
</evidence>
<dbReference type="PANTHER" id="PTHR30319:SF1">
    <property type="entry name" value="TRANSCRIPTIONAL REPRESSOR PAAX"/>
    <property type="match status" value="1"/>
</dbReference>
<dbReference type="Gene3D" id="1.20.58.1460">
    <property type="match status" value="1"/>
</dbReference>
<dbReference type="Pfam" id="PF20803">
    <property type="entry name" value="PaaX_M"/>
    <property type="match status" value="1"/>
</dbReference>
<proteinExistence type="predicted"/>
<comment type="caution">
    <text evidence="3">The sequence shown here is derived from an EMBL/GenBank/DDBJ whole genome shotgun (WGS) entry which is preliminary data.</text>
</comment>
<protein>
    <submittedName>
        <fullName evidence="3">PaaX domain-containing protein, C-domain protein</fullName>
    </submittedName>
</protein>
<dbReference type="Pfam" id="PF07848">
    <property type="entry name" value="PaaX"/>
    <property type="match status" value="1"/>
</dbReference>
<evidence type="ECO:0000313" key="4">
    <source>
        <dbReference type="Proteomes" id="UP000267128"/>
    </source>
</evidence>
<dbReference type="RefSeq" id="WP_123228231.1">
    <property type="nucleotide sequence ID" value="NZ_RJSE01000007.1"/>
</dbReference>
<reference evidence="3 4" key="1">
    <citation type="submission" date="2018-11" db="EMBL/GenBank/DDBJ databases">
        <authorList>
            <person name="Li F."/>
        </authorList>
    </citation>
    <scope>NUCLEOTIDE SEQUENCE [LARGE SCALE GENOMIC DNA]</scope>
    <source>
        <strain evidence="3 4">Gsoil 097</strain>
    </source>
</reference>
<dbReference type="InterPro" id="IPR036388">
    <property type="entry name" value="WH-like_DNA-bd_sf"/>
</dbReference>
<feature type="domain" description="Transcriptional repressor PaaX-like N-terminal" evidence="1">
    <location>
        <begin position="5"/>
        <end position="66"/>
    </location>
</feature>
<dbReference type="EMBL" id="RJSE01000007">
    <property type="protein sequence ID" value="RNL62939.1"/>
    <property type="molecule type" value="Genomic_DNA"/>
</dbReference>
<sequence length="243" mass="26413">MRPLSARSVVLSLLLGAHPPELPVSALVDAAELFEISESTLRVALTRMVANGDLERTEGSYRLSERLLERQRRQDVALDPAGAWDGTWEMVVVTSAGRSAADRAGLRTQLTDLRLAELREGVWLRPANLARSLPEWPDGLVSTFSSTPAADPRALAGQLWDLDGWNLTGRHLLDDIAAARSAAQRLAVAAAVVRHLREDPAPPAELLPAGWVADDLRISYAAYQRELIEQGMTLVISSTQANA</sequence>
<feature type="domain" description="Transcriptional repressor PaaX-like central Cas2-like" evidence="2">
    <location>
        <begin position="83"/>
        <end position="132"/>
    </location>
</feature>